<organism evidence="1 2">
    <name type="scientific">Chryseobacterium salivictor</name>
    <dbReference type="NCBI Taxonomy" id="2547600"/>
    <lineage>
        <taxon>Bacteria</taxon>
        <taxon>Pseudomonadati</taxon>
        <taxon>Bacteroidota</taxon>
        <taxon>Flavobacteriia</taxon>
        <taxon>Flavobacteriales</taxon>
        <taxon>Weeksellaceae</taxon>
        <taxon>Chryseobacterium group</taxon>
        <taxon>Chryseobacterium</taxon>
    </lineage>
</organism>
<dbReference type="KEGG" id="csal:NBC122_00630"/>
<accession>A0A4P6ZD56</accession>
<proteinExistence type="predicted"/>
<keyword evidence="2" id="KW-1185">Reference proteome</keyword>
<sequence>MLRKQNLSNIYDKIIINILKKHRVVVFLSLGHNNDKFIIIPEGFSYNVNHIFNLVMLNIINIFVA</sequence>
<name>A0A4P6ZD56_9FLAO</name>
<dbReference type="Proteomes" id="UP000294419">
    <property type="component" value="Chromosome"/>
</dbReference>
<dbReference type="AlphaFoldDB" id="A0A4P6ZD56"/>
<gene>
    <name evidence="1" type="ORF">NBC122_00630</name>
</gene>
<evidence type="ECO:0000313" key="1">
    <source>
        <dbReference type="EMBL" id="QBO57466.1"/>
    </source>
</evidence>
<dbReference type="EMBL" id="CP037954">
    <property type="protein sequence ID" value="QBO57466.1"/>
    <property type="molecule type" value="Genomic_DNA"/>
</dbReference>
<evidence type="ECO:0000313" key="2">
    <source>
        <dbReference type="Proteomes" id="UP000294419"/>
    </source>
</evidence>
<reference evidence="1 2" key="1">
    <citation type="submission" date="2019-03" db="EMBL/GenBank/DDBJ databases">
        <authorList>
            <person name="Kim H."/>
            <person name="Yu S.-M."/>
        </authorList>
    </citation>
    <scope>NUCLEOTIDE SEQUENCE [LARGE SCALE GENOMIC DNA]</scope>
    <source>
        <strain evidence="1 2">NBC122</strain>
    </source>
</reference>
<protein>
    <submittedName>
        <fullName evidence="1">Uncharacterized protein</fullName>
    </submittedName>
</protein>